<accession>A0A417YEU0</accession>
<name>A0A417YEU0_9BACI</name>
<dbReference type="AlphaFoldDB" id="A0A417YEU0"/>
<dbReference type="OrthoDB" id="2909168at2"/>
<comment type="caution">
    <text evidence="1">The sequence shown here is derived from an EMBL/GenBank/DDBJ whole genome shotgun (WGS) entry which is preliminary data.</text>
</comment>
<gene>
    <name evidence="1" type="primary">fbpA</name>
    <name evidence="1" type="ORF">D1B31_22665</name>
</gene>
<evidence type="ECO:0000313" key="1">
    <source>
        <dbReference type="EMBL" id="RHW31190.1"/>
    </source>
</evidence>
<dbReference type="Proteomes" id="UP000284416">
    <property type="component" value="Unassembled WGS sequence"/>
</dbReference>
<organism evidence="1 2">
    <name type="scientific">Neobacillus notoginsengisoli</name>
    <dbReference type="NCBI Taxonomy" id="1578198"/>
    <lineage>
        <taxon>Bacteria</taxon>
        <taxon>Bacillati</taxon>
        <taxon>Bacillota</taxon>
        <taxon>Bacilli</taxon>
        <taxon>Bacillales</taxon>
        <taxon>Bacillaceae</taxon>
        <taxon>Neobacillus</taxon>
    </lineage>
</organism>
<sequence>MFTETERRREVSRLSKLVERRKEQLIEELLMRDIYKTSDEKHLYDAPLKTLENEYRLVLEKEAGE</sequence>
<proteinExistence type="predicted"/>
<keyword evidence="2" id="KW-1185">Reference proteome</keyword>
<dbReference type="EMBL" id="QWEG01000024">
    <property type="protein sequence ID" value="RHW31190.1"/>
    <property type="molecule type" value="Genomic_DNA"/>
</dbReference>
<reference evidence="1 2" key="1">
    <citation type="journal article" date="2017" name="Int. J. Syst. Evol. Microbiol.">
        <title>Bacillus notoginsengisoli sp. nov., a novel bacterium isolated from the rhizosphere of Panax notoginseng.</title>
        <authorList>
            <person name="Zhang M.Y."/>
            <person name="Cheng J."/>
            <person name="Cai Y."/>
            <person name="Zhang T.Y."/>
            <person name="Wu Y.Y."/>
            <person name="Manikprabhu D."/>
            <person name="Li W.J."/>
            <person name="Zhang Y.X."/>
        </authorList>
    </citation>
    <scope>NUCLEOTIDE SEQUENCE [LARGE SCALE GENOMIC DNA]</scope>
    <source>
        <strain evidence="1 2">JCM 30743</strain>
    </source>
</reference>
<dbReference type="Pfam" id="PF13076">
    <property type="entry name" value="Fur_reg_FbpA"/>
    <property type="match status" value="1"/>
</dbReference>
<protein>
    <submittedName>
        <fullName evidence="1">Fur-regulated basic protein FbpA</fullName>
    </submittedName>
</protein>
<dbReference type="InterPro" id="IPR025072">
    <property type="entry name" value="Fur_reg_FbpA"/>
</dbReference>
<evidence type="ECO:0000313" key="2">
    <source>
        <dbReference type="Proteomes" id="UP000284416"/>
    </source>
</evidence>